<evidence type="ECO:0000313" key="7">
    <source>
        <dbReference type="Proteomes" id="UP000669239"/>
    </source>
</evidence>
<dbReference type="InterPro" id="IPR050555">
    <property type="entry name" value="Bact_Solute-Bind_Prot2"/>
</dbReference>
<evidence type="ECO:0000256" key="3">
    <source>
        <dbReference type="SAM" id="SignalP"/>
    </source>
</evidence>
<dbReference type="RefSeq" id="WP_117560565.1">
    <property type="nucleotide sequence ID" value="NZ_JAAITT010000031.1"/>
</dbReference>
<dbReference type="InterPro" id="IPR028082">
    <property type="entry name" value="Peripla_BP_I"/>
</dbReference>
<feature type="chain" id="PRO_5043298017" evidence="3">
    <location>
        <begin position="24"/>
        <end position="357"/>
    </location>
</feature>
<dbReference type="EMBL" id="JAAITT010000031">
    <property type="protein sequence ID" value="NSJ50829.1"/>
    <property type="molecule type" value="Genomic_DNA"/>
</dbReference>
<comment type="subcellular location">
    <subcellularLocation>
        <location evidence="1">Cell envelope</location>
    </subcellularLocation>
</comment>
<keyword evidence="2 3" id="KW-0732">Signal</keyword>
<dbReference type="CDD" id="cd19994">
    <property type="entry name" value="PBP1_ChvE"/>
    <property type="match status" value="1"/>
</dbReference>
<organism evidence="5 8">
    <name type="scientific">Enterocloster aldenensis</name>
    <dbReference type="NCBI Taxonomy" id="358742"/>
    <lineage>
        <taxon>Bacteria</taxon>
        <taxon>Bacillati</taxon>
        <taxon>Bacillota</taxon>
        <taxon>Clostridia</taxon>
        <taxon>Lachnospirales</taxon>
        <taxon>Lachnospiraceae</taxon>
        <taxon>Enterocloster</taxon>
    </lineage>
</organism>
<feature type="signal peptide" evidence="3">
    <location>
        <begin position="1"/>
        <end position="23"/>
    </location>
</feature>
<evidence type="ECO:0000313" key="6">
    <source>
        <dbReference type="EMBL" id="NSJ50829.1"/>
    </source>
</evidence>
<evidence type="ECO:0000256" key="2">
    <source>
        <dbReference type="ARBA" id="ARBA00022729"/>
    </source>
</evidence>
<dbReference type="PANTHER" id="PTHR30036">
    <property type="entry name" value="D-XYLOSE-BINDING PERIPLASMIC PROTEIN"/>
    <property type="match status" value="1"/>
</dbReference>
<reference evidence="6 7" key="1">
    <citation type="journal article" date="2020" name="Cell Host Microbe">
        <title>Functional and Genomic Variation between Human-Derived Isolates of Lachnospiraceae Reveals Inter- and Intra-Species Diversity.</title>
        <authorList>
            <person name="Sorbara M.T."/>
            <person name="Littmann E.R."/>
            <person name="Fontana E."/>
            <person name="Moody T.U."/>
            <person name="Kohout C.E."/>
            <person name="Gjonbalaj M."/>
            <person name="Eaton V."/>
            <person name="Seok R."/>
            <person name="Leiner I.M."/>
            <person name="Pamer E.G."/>
        </authorList>
    </citation>
    <scope>NUCLEOTIDE SEQUENCE [LARGE SCALE GENOMIC DNA]</scope>
    <source>
        <strain evidence="6 7">MSK.1.17</strain>
    </source>
</reference>
<evidence type="ECO:0000259" key="4">
    <source>
        <dbReference type="Pfam" id="PF13407"/>
    </source>
</evidence>
<dbReference type="PANTHER" id="PTHR30036:SF1">
    <property type="entry name" value="D-XYLOSE-BINDING PERIPLASMIC PROTEIN"/>
    <property type="match status" value="1"/>
</dbReference>
<dbReference type="InterPro" id="IPR025997">
    <property type="entry name" value="SBP_2_dom"/>
</dbReference>
<reference evidence="6" key="2">
    <citation type="submission" date="2020-02" db="EMBL/GenBank/DDBJ databases">
        <authorList>
            <person name="Littmann E."/>
            <person name="Sorbara M."/>
        </authorList>
    </citation>
    <scope>NUCLEOTIDE SEQUENCE</scope>
    <source>
        <strain evidence="6">MSK.1.17</strain>
    </source>
</reference>
<evidence type="ECO:0000313" key="8">
    <source>
        <dbReference type="Proteomes" id="UP001299608"/>
    </source>
</evidence>
<dbReference type="Pfam" id="PF13407">
    <property type="entry name" value="Peripla_BP_4"/>
    <property type="match status" value="1"/>
</dbReference>
<sequence>MKKTTRRLMATCMVLGMAAMALGGCSSSKKKVIGVSLPTQDLARTQKDQEYLTKYLTEMGYEVNVQFGKGDANIQASSIENMITSGVAGLIISPFDSSSMTKVIELAHENNIPVISYDSLCLNTDYIDYYSADDLEGIGACQAQYIVDHLGVAEGKGPFNIEIVAGDPADNNATYFYKGAMDVLSPYLDDGSLVVPSGQVEFAVCGTPEWDGSKAQSRMDSILSTYYTDRRLDAVLTQNDGIALGAISSLKSVGYGSSDMPLPITTGQDCDIASIKSILAGEQTMTVFKDISVLAKNAADVIDSLVKGEEPKLENYTTFNNGVKDVKATLVIPKALDKDNCDELLFDSGYYSKDMLN</sequence>
<evidence type="ECO:0000256" key="1">
    <source>
        <dbReference type="ARBA" id="ARBA00004196"/>
    </source>
</evidence>
<feature type="domain" description="Periplasmic binding protein" evidence="4">
    <location>
        <begin position="33"/>
        <end position="310"/>
    </location>
</feature>
<dbReference type="Gene3D" id="3.40.50.2300">
    <property type="match status" value="2"/>
</dbReference>
<dbReference type="AlphaFoldDB" id="A0AAX1SH36"/>
<dbReference type="Proteomes" id="UP000669239">
    <property type="component" value="Unassembled WGS sequence"/>
</dbReference>
<keyword evidence="7" id="KW-1185">Reference proteome</keyword>
<accession>A0AAX1SH36</accession>
<protein>
    <submittedName>
        <fullName evidence="6">Sugar ABC transporter substrate-binding protein</fullName>
    </submittedName>
    <submittedName>
        <fullName evidence="5">Sugar-binding protein</fullName>
    </submittedName>
</protein>
<dbReference type="EMBL" id="JAKNGE010000040">
    <property type="protein sequence ID" value="MCG4748590.1"/>
    <property type="molecule type" value="Genomic_DNA"/>
</dbReference>
<dbReference type="SUPFAM" id="SSF53822">
    <property type="entry name" value="Periplasmic binding protein-like I"/>
    <property type="match status" value="1"/>
</dbReference>
<reference evidence="5" key="3">
    <citation type="submission" date="2022-01" db="EMBL/GenBank/DDBJ databases">
        <title>Collection of gut derived symbiotic bacterial strains cultured from healthy donors.</title>
        <authorList>
            <person name="Lin H."/>
            <person name="Kohout C."/>
            <person name="Waligurski E."/>
            <person name="Pamer E.G."/>
        </authorList>
    </citation>
    <scope>NUCLEOTIDE SEQUENCE</scope>
    <source>
        <strain evidence="5">DFI.6.55</strain>
    </source>
</reference>
<evidence type="ECO:0000313" key="5">
    <source>
        <dbReference type="EMBL" id="MCG4748590.1"/>
    </source>
</evidence>
<dbReference type="PROSITE" id="PS51257">
    <property type="entry name" value="PROKAR_LIPOPROTEIN"/>
    <property type="match status" value="1"/>
</dbReference>
<dbReference type="Proteomes" id="UP001299608">
    <property type="component" value="Unassembled WGS sequence"/>
</dbReference>
<dbReference type="GO" id="GO:0030288">
    <property type="term" value="C:outer membrane-bounded periplasmic space"/>
    <property type="evidence" value="ECO:0007669"/>
    <property type="project" value="TreeGrafter"/>
</dbReference>
<comment type="caution">
    <text evidence="5">The sequence shown here is derived from an EMBL/GenBank/DDBJ whole genome shotgun (WGS) entry which is preliminary data.</text>
</comment>
<name>A0AAX1SH36_9FIRM</name>
<dbReference type="GO" id="GO:0030246">
    <property type="term" value="F:carbohydrate binding"/>
    <property type="evidence" value="ECO:0007669"/>
    <property type="project" value="TreeGrafter"/>
</dbReference>
<gene>
    <name evidence="6" type="ORF">G5B36_19265</name>
    <name evidence="5" type="ORF">L0N08_24560</name>
</gene>
<proteinExistence type="predicted"/>